<accession>A0A7X5YJ23</accession>
<gene>
    <name evidence="1" type="ORF">GGQ87_000339</name>
</gene>
<comment type="caution">
    <text evidence="1">The sequence shown here is derived from an EMBL/GenBank/DDBJ whole genome shotgun (WGS) entry which is preliminary data.</text>
</comment>
<dbReference type="EMBL" id="JAATJM010000001">
    <property type="protein sequence ID" value="NJC40081.1"/>
    <property type="molecule type" value="Genomic_DNA"/>
</dbReference>
<organism evidence="1 2">
    <name type="scientific">Brevundimonas alba</name>
    <dbReference type="NCBI Taxonomy" id="74314"/>
    <lineage>
        <taxon>Bacteria</taxon>
        <taxon>Pseudomonadati</taxon>
        <taxon>Pseudomonadota</taxon>
        <taxon>Alphaproteobacteria</taxon>
        <taxon>Caulobacterales</taxon>
        <taxon>Caulobacteraceae</taxon>
        <taxon>Brevundimonas</taxon>
    </lineage>
</organism>
<keyword evidence="2" id="KW-1185">Reference proteome</keyword>
<dbReference type="Proteomes" id="UP000587415">
    <property type="component" value="Unassembled WGS sequence"/>
</dbReference>
<protein>
    <submittedName>
        <fullName evidence="1">FixJ family two-component response regulator</fullName>
    </submittedName>
</protein>
<sequence>MATDTIIHVIDDDAAVRDSIAFLLETADLDRADL</sequence>
<proteinExistence type="predicted"/>
<evidence type="ECO:0000313" key="2">
    <source>
        <dbReference type="Proteomes" id="UP000587415"/>
    </source>
</evidence>
<evidence type="ECO:0000313" key="1">
    <source>
        <dbReference type="EMBL" id="NJC40081.1"/>
    </source>
</evidence>
<dbReference type="AlphaFoldDB" id="A0A7X5YJ23"/>
<name>A0A7X5YJ23_9CAUL</name>
<reference evidence="1 2" key="1">
    <citation type="submission" date="2020-03" db="EMBL/GenBank/DDBJ databases">
        <title>Genomic Encyclopedia of Type Strains, Phase IV (KMG-IV): sequencing the most valuable type-strain genomes for metagenomic binning, comparative biology and taxonomic classification.</title>
        <authorList>
            <person name="Goeker M."/>
        </authorList>
    </citation>
    <scope>NUCLEOTIDE SEQUENCE [LARGE SCALE GENOMIC DNA]</scope>
    <source>
        <strain evidence="1 2">DSM 4736</strain>
    </source>
</reference>